<evidence type="ECO:0000256" key="8">
    <source>
        <dbReference type="ARBA" id="ARBA00023136"/>
    </source>
</evidence>
<dbReference type="SMART" id="SM00704">
    <property type="entry name" value="ZnF_CDGSH"/>
    <property type="match status" value="1"/>
</dbReference>
<dbReference type="EMBL" id="MN103222">
    <property type="protein sequence ID" value="QIA61852.1"/>
    <property type="molecule type" value="mRNA"/>
</dbReference>
<dbReference type="GO" id="GO:0005741">
    <property type="term" value="C:mitochondrial outer membrane"/>
    <property type="evidence" value="ECO:0007669"/>
    <property type="project" value="TreeGrafter"/>
</dbReference>
<dbReference type="PANTHER" id="PTHR13680:SF5">
    <property type="entry name" value="CDGSH IRON-SULFUR DOMAIN-CONTAINING PROTEIN 1"/>
    <property type="match status" value="1"/>
</dbReference>
<evidence type="ECO:0000256" key="3">
    <source>
        <dbReference type="ARBA" id="ARBA00022714"/>
    </source>
</evidence>
<dbReference type="GO" id="GO:0005789">
    <property type="term" value="C:endoplasmic reticulum membrane"/>
    <property type="evidence" value="ECO:0007669"/>
    <property type="project" value="UniProtKB-SubCell"/>
</dbReference>
<evidence type="ECO:0000313" key="11">
    <source>
        <dbReference type="EMBL" id="QIA61852.1"/>
    </source>
</evidence>
<proteinExistence type="evidence at transcript level"/>
<dbReference type="GO" id="GO:0046872">
    <property type="term" value="F:metal ion binding"/>
    <property type="evidence" value="ECO:0007669"/>
    <property type="project" value="UniProtKB-UniRule"/>
</dbReference>
<keyword evidence="3 9" id="KW-0001">2Fe-2S</keyword>
<keyword evidence="6 9" id="KW-0408">Iron</keyword>
<dbReference type="Pfam" id="PF09360">
    <property type="entry name" value="zf-CDGSH"/>
    <property type="match status" value="1"/>
</dbReference>
<keyword evidence="8 9" id="KW-0472">Membrane</keyword>
<name>A0A6C0SNH9_HALPA</name>
<evidence type="ECO:0000256" key="5">
    <source>
        <dbReference type="ARBA" id="ARBA00022989"/>
    </source>
</evidence>
<feature type="transmembrane region" description="Helical" evidence="9">
    <location>
        <begin position="39"/>
        <end position="61"/>
    </location>
</feature>
<keyword evidence="9" id="KW-0256">Endoplasmic reticulum</keyword>
<comment type="subcellular location">
    <subcellularLocation>
        <location evidence="9">Endoplasmic reticulum membrane</location>
        <topology evidence="9">Single-pass membrane protein</topology>
    </subcellularLocation>
    <subcellularLocation>
        <location evidence="1">Membrane</location>
        <topology evidence="1">Single-pass membrane protein</topology>
    </subcellularLocation>
</comment>
<dbReference type="AlphaFoldDB" id="A0A6C0SNH9"/>
<sequence>MEAVWRYFKVQLPGYLKSIPLPKSLAGFSALHRAEWLELLPFFIFLLILLYLIFSPFLNFVSRPKLPRPKINKKIRKDEPKVADTFDIEDLGDKVSLCRCWKSAKFPYCDGSHKSHNKETGDNVGPAVLCRKKK</sequence>
<reference evidence="11" key="1">
    <citation type="submission" date="2019-06" db="EMBL/GenBank/DDBJ databases">
        <authorList>
            <person name="Adameyko K."/>
            <person name="Finoshin A."/>
            <person name="Mikhailov K."/>
            <person name="Kravchuk O."/>
            <person name="Gusev O."/>
            <person name="Shagimardanova E."/>
            <person name="Lyupina Y."/>
        </authorList>
    </citation>
    <scope>NUCLEOTIDE SEQUENCE</scope>
</reference>
<dbReference type="InterPro" id="IPR019610">
    <property type="entry name" value="FeS-contain_mitoNEET_N"/>
</dbReference>
<dbReference type="InterPro" id="IPR018967">
    <property type="entry name" value="FeS-contain_CDGSH-typ"/>
</dbReference>
<keyword evidence="5 9" id="KW-1133">Transmembrane helix</keyword>
<organism evidence="11">
    <name type="scientific">Halichondria panicea</name>
    <name type="common">Breadcrumb sponge</name>
    <dbReference type="NCBI Taxonomy" id="6063"/>
    <lineage>
        <taxon>Eukaryota</taxon>
        <taxon>Metazoa</taxon>
        <taxon>Porifera</taxon>
        <taxon>Demospongiae</taxon>
        <taxon>Heteroscleromorpha</taxon>
        <taxon>Suberitida</taxon>
        <taxon>Halichondriidae</taxon>
        <taxon>Halichondria</taxon>
        <taxon>Halichondria (Halichondria)</taxon>
    </lineage>
</organism>
<evidence type="ECO:0000256" key="6">
    <source>
        <dbReference type="ARBA" id="ARBA00023004"/>
    </source>
</evidence>
<keyword evidence="4 9" id="KW-0479">Metal-binding</keyword>
<dbReference type="GO" id="GO:0051537">
    <property type="term" value="F:2 iron, 2 sulfur cluster binding"/>
    <property type="evidence" value="ECO:0007669"/>
    <property type="project" value="UniProtKB-UniRule"/>
</dbReference>
<evidence type="ECO:0000256" key="1">
    <source>
        <dbReference type="ARBA" id="ARBA00004167"/>
    </source>
</evidence>
<protein>
    <recommendedName>
        <fullName evidence="9">CDGSH iron-sulfur domain-containing protein 2 homologue</fullName>
    </recommendedName>
</protein>
<evidence type="ECO:0000259" key="10">
    <source>
        <dbReference type="SMART" id="SM00704"/>
    </source>
</evidence>
<dbReference type="InterPro" id="IPR045131">
    <property type="entry name" value="CISD1/2"/>
</dbReference>
<evidence type="ECO:0000256" key="2">
    <source>
        <dbReference type="ARBA" id="ARBA00022692"/>
    </source>
</evidence>
<evidence type="ECO:0000256" key="9">
    <source>
        <dbReference type="RuleBase" id="RU369084"/>
    </source>
</evidence>
<keyword evidence="2 9" id="KW-0812">Transmembrane</keyword>
<dbReference type="Pfam" id="PF10660">
    <property type="entry name" value="MitoNEET_N"/>
    <property type="match status" value="1"/>
</dbReference>
<keyword evidence="7 9" id="KW-0411">Iron-sulfur</keyword>
<dbReference type="FunFam" id="3.40.5.90:FF:000001">
    <property type="entry name" value="CDGSH iron-sulfur domain-containing protein 1"/>
    <property type="match status" value="1"/>
</dbReference>
<comment type="cofactor">
    <cofactor evidence="9">
        <name>[2Fe-2S] cluster</name>
        <dbReference type="ChEBI" id="CHEBI:190135"/>
    </cofactor>
    <text evidence="9">Binds 1 [2Fe-2S] cluster.</text>
</comment>
<dbReference type="GO" id="GO:0010506">
    <property type="term" value="P:regulation of autophagy"/>
    <property type="evidence" value="ECO:0007669"/>
    <property type="project" value="UniProtKB-UniRule"/>
</dbReference>
<dbReference type="PANTHER" id="PTHR13680">
    <property type="entry name" value="CDGSH IRON-SULFUR DOMAIN-CONTAINING PROTEIN 1"/>
    <property type="match status" value="1"/>
</dbReference>
<accession>A0A6C0SNH9</accession>
<evidence type="ECO:0000256" key="7">
    <source>
        <dbReference type="ARBA" id="ARBA00023014"/>
    </source>
</evidence>
<dbReference type="Gene3D" id="3.40.5.90">
    <property type="entry name" value="CDGSH iron-sulfur domain, mitoNEET-type"/>
    <property type="match status" value="1"/>
</dbReference>
<reference evidence="11" key="2">
    <citation type="journal article" date="2020" name="PLoS ONE">
        <title>Iron metabolic pathways in the processes of sponge plasticity.</title>
        <authorList>
            <person name="Finoshin A.D."/>
            <person name="Adameyko K.I."/>
            <person name="Mikhailov K.V."/>
            <person name="Kravchuk O.I."/>
            <person name="Georgiev A.A."/>
            <person name="Gornostaev N.G."/>
            <person name="Kosevich I.A."/>
            <person name="Mikhailov V.S."/>
            <person name="Gazizova G.R."/>
            <person name="Shagimardanova E.I."/>
            <person name="Gusev O.A."/>
            <person name="Lyupina Y.V."/>
        </authorList>
    </citation>
    <scope>NUCLEOTIDE SEQUENCE</scope>
</reference>
<comment type="similarity">
    <text evidence="9">Belongs to the CISD protein family. CISD2 subfamily.</text>
</comment>
<dbReference type="InterPro" id="IPR042216">
    <property type="entry name" value="MitoNEET_CISD"/>
</dbReference>
<feature type="domain" description="Iron-binding zinc finger CDGSH type" evidence="10">
    <location>
        <begin position="81"/>
        <end position="119"/>
    </location>
</feature>
<evidence type="ECO:0000256" key="4">
    <source>
        <dbReference type="ARBA" id="ARBA00022723"/>
    </source>
</evidence>